<comment type="subcellular location">
    <subcellularLocation>
        <location evidence="2">Cell membrane</location>
        <topology evidence="2">Multi-pass membrane protein</topology>
    </subcellularLocation>
</comment>
<evidence type="ECO:0000256" key="4">
    <source>
        <dbReference type="ARBA" id="ARBA00017522"/>
    </source>
</evidence>
<name>A0A1I4RZD7_9BURK</name>
<dbReference type="Pfam" id="PF04973">
    <property type="entry name" value="NMN_transporter"/>
    <property type="match status" value="1"/>
</dbReference>
<dbReference type="EMBL" id="FOTW01000024">
    <property type="protein sequence ID" value="SFM57676.1"/>
    <property type="molecule type" value="Genomic_DNA"/>
</dbReference>
<evidence type="ECO:0000256" key="10">
    <source>
        <dbReference type="SAM" id="Phobius"/>
    </source>
</evidence>
<dbReference type="GO" id="GO:0005886">
    <property type="term" value="C:plasma membrane"/>
    <property type="evidence" value="ECO:0007669"/>
    <property type="project" value="UniProtKB-SubCell"/>
</dbReference>
<dbReference type="PANTHER" id="PTHR36122:SF2">
    <property type="entry name" value="NICOTINAMIDE RIBOSIDE TRANSPORTER PNUC"/>
    <property type="match status" value="1"/>
</dbReference>
<feature type="transmembrane region" description="Helical" evidence="10">
    <location>
        <begin position="111"/>
        <end position="131"/>
    </location>
</feature>
<keyword evidence="9 10" id="KW-0472">Membrane</keyword>
<dbReference type="NCBIfam" id="TIGR01528">
    <property type="entry name" value="NMN_trans_PnuC"/>
    <property type="match status" value="1"/>
</dbReference>
<dbReference type="STRING" id="758825.SAMN02982985_04546"/>
<feature type="transmembrane region" description="Helical" evidence="10">
    <location>
        <begin position="28"/>
        <end position="45"/>
    </location>
</feature>
<dbReference type="Proteomes" id="UP000199470">
    <property type="component" value="Unassembled WGS sequence"/>
</dbReference>
<keyword evidence="5" id="KW-0813">Transport</keyword>
<feature type="transmembrane region" description="Helical" evidence="10">
    <location>
        <begin position="84"/>
        <end position="105"/>
    </location>
</feature>
<organism evidence="11 12">
    <name type="scientific">Rugamonas rubra</name>
    <dbReference type="NCBI Taxonomy" id="758825"/>
    <lineage>
        <taxon>Bacteria</taxon>
        <taxon>Pseudomonadati</taxon>
        <taxon>Pseudomonadota</taxon>
        <taxon>Betaproteobacteria</taxon>
        <taxon>Burkholderiales</taxon>
        <taxon>Oxalobacteraceae</taxon>
        <taxon>Telluria group</taxon>
        <taxon>Rugamonas</taxon>
    </lineage>
</organism>
<feature type="transmembrane region" description="Helical" evidence="10">
    <location>
        <begin position="160"/>
        <end position="179"/>
    </location>
</feature>
<keyword evidence="8 10" id="KW-1133">Transmembrane helix</keyword>
<dbReference type="RefSeq" id="WP_093389997.1">
    <property type="nucleotide sequence ID" value="NZ_FOTW01000024.1"/>
</dbReference>
<protein>
    <recommendedName>
        <fullName evidence="4">Nicotinamide riboside transporter PnuC</fullName>
    </recommendedName>
</protein>
<evidence type="ECO:0000256" key="9">
    <source>
        <dbReference type="ARBA" id="ARBA00023136"/>
    </source>
</evidence>
<dbReference type="GO" id="GO:0034257">
    <property type="term" value="F:nicotinamide riboside transmembrane transporter activity"/>
    <property type="evidence" value="ECO:0007669"/>
    <property type="project" value="InterPro"/>
</dbReference>
<evidence type="ECO:0000313" key="12">
    <source>
        <dbReference type="Proteomes" id="UP000199470"/>
    </source>
</evidence>
<keyword evidence="7 10" id="KW-0812">Transmembrane</keyword>
<keyword evidence="6" id="KW-1003">Cell membrane</keyword>
<dbReference type="AlphaFoldDB" id="A0A1I4RZD7"/>
<gene>
    <name evidence="11" type="ORF">SAMN02982985_04546</name>
</gene>
<keyword evidence="12" id="KW-1185">Reference proteome</keyword>
<reference evidence="11 12" key="1">
    <citation type="submission" date="2016-10" db="EMBL/GenBank/DDBJ databases">
        <authorList>
            <person name="de Groot N.N."/>
        </authorList>
    </citation>
    <scope>NUCLEOTIDE SEQUENCE [LARGE SCALE GENOMIC DNA]</scope>
    <source>
        <strain evidence="11 12">ATCC 43154</strain>
    </source>
</reference>
<proteinExistence type="inferred from homology"/>
<evidence type="ECO:0000256" key="8">
    <source>
        <dbReference type="ARBA" id="ARBA00022989"/>
    </source>
</evidence>
<comment type="similarity">
    <text evidence="3">Belongs to the nicotinamide ribonucleoside (NR) uptake permease (TC 4.B.1) family.</text>
</comment>
<sequence>MSLALEVAANAVMTLSIVLAGRNNAHSWWLGVVGCSMFALLFYSVNLYADVALQLFFIVTCVIGWLQWRRGGAGAALPITRVRAGALAAMVLLGIAATAAYGLMLHQFTQAYAPFIDSAVLVFSIIAQLLLMGRRLENWPFWLLVNTISVPLYFNRGLHLTALLYAAYWLNAIVSWYFWRRQMAAQALAVADAASVPAAPPRQAAGL</sequence>
<dbReference type="PANTHER" id="PTHR36122">
    <property type="entry name" value="NICOTINAMIDE RIBOSIDE TRANSPORTER PNUC"/>
    <property type="match status" value="1"/>
</dbReference>
<evidence type="ECO:0000313" key="11">
    <source>
        <dbReference type="EMBL" id="SFM57676.1"/>
    </source>
</evidence>
<evidence type="ECO:0000256" key="1">
    <source>
        <dbReference type="ARBA" id="ARBA00002672"/>
    </source>
</evidence>
<evidence type="ECO:0000256" key="5">
    <source>
        <dbReference type="ARBA" id="ARBA00022448"/>
    </source>
</evidence>
<dbReference type="OrthoDB" id="9791248at2"/>
<evidence type="ECO:0000256" key="7">
    <source>
        <dbReference type="ARBA" id="ARBA00022692"/>
    </source>
</evidence>
<feature type="transmembrane region" description="Helical" evidence="10">
    <location>
        <begin position="51"/>
        <end position="68"/>
    </location>
</feature>
<dbReference type="InterPro" id="IPR006419">
    <property type="entry name" value="NMN_transpt_PnuC"/>
</dbReference>
<accession>A0A1I4RZD7</accession>
<comment type="function">
    <text evidence="1">Required for nicotinamide riboside transport across the inner membrane.</text>
</comment>
<evidence type="ECO:0000256" key="2">
    <source>
        <dbReference type="ARBA" id="ARBA00004651"/>
    </source>
</evidence>
<evidence type="ECO:0000256" key="3">
    <source>
        <dbReference type="ARBA" id="ARBA00006669"/>
    </source>
</evidence>
<evidence type="ECO:0000256" key="6">
    <source>
        <dbReference type="ARBA" id="ARBA00022475"/>
    </source>
</evidence>